<accession>A0AAE0W4K2</accession>
<organism evidence="1 2">
    <name type="scientific">Potamilus streckersoni</name>
    <dbReference type="NCBI Taxonomy" id="2493646"/>
    <lineage>
        <taxon>Eukaryota</taxon>
        <taxon>Metazoa</taxon>
        <taxon>Spiralia</taxon>
        <taxon>Lophotrochozoa</taxon>
        <taxon>Mollusca</taxon>
        <taxon>Bivalvia</taxon>
        <taxon>Autobranchia</taxon>
        <taxon>Heteroconchia</taxon>
        <taxon>Palaeoheterodonta</taxon>
        <taxon>Unionida</taxon>
        <taxon>Unionoidea</taxon>
        <taxon>Unionidae</taxon>
        <taxon>Ambleminae</taxon>
        <taxon>Lampsilini</taxon>
        <taxon>Potamilus</taxon>
    </lineage>
</organism>
<evidence type="ECO:0000313" key="1">
    <source>
        <dbReference type="EMBL" id="KAK3600015.1"/>
    </source>
</evidence>
<gene>
    <name evidence="1" type="ORF">CHS0354_012683</name>
</gene>
<comment type="caution">
    <text evidence="1">The sequence shown here is derived from an EMBL/GenBank/DDBJ whole genome shotgun (WGS) entry which is preliminary data.</text>
</comment>
<proteinExistence type="predicted"/>
<reference evidence="1" key="1">
    <citation type="journal article" date="2021" name="Genome Biol. Evol.">
        <title>A High-Quality Reference Genome for a Parasitic Bivalve with Doubly Uniparental Inheritance (Bivalvia: Unionida).</title>
        <authorList>
            <person name="Smith C.H."/>
        </authorList>
    </citation>
    <scope>NUCLEOTIDE SEQUENCE</scope>
    <source>
        <strain evidence="1">CHS0354</strain>
    </source>
</reference>
<evidence type="ECO:0000313" key="2">
    <source>
        <dbReference type="Proteomes" id="UP001195483"/>
    </source>
</evidence>
<reference evidence="1" key="3">
    <citation type="submission" date="2023-05" db="EMBL/GenBank/DDBJ databases">
        <authorList>
            <person name="Smith C.H."/>
        </authorList>
    </citation>
    <scope>NUCLEOTIDE SEQUENCE</scope>
    <source>
        <strain evidence="1">CHS0354</strain>
        <tissue evidence="1">Mantle</tissue>
    </source>
</reference>
<reference evidence="1" key="2">
    <citation type="journal article" date="2021" name="Genome Biol. Evol.">
        <title>Developing a high-quality reference genome for a parasitic bivalve with doubly uniparental inheritance (Bivalvia: Unionida).</title>
        <authorList>
            <person name="Smith C.H."/>
        </authorList>
    </citation>
    <scope>NUCLEOTIDE SEQUENCE</scope>
    <source>
        <strain evidence="1">CHS0354</strain>
        <tissue evidence="1">Mantle</tissue>
    </source>
</reference>
<dbReference type="EMBL" id="JAEAOA010000768">
    <property type="protein sequence ID" value="KAK3600015.1"/>
    <property type="molecule type" value="Genomic_DNA"/>
</dbReference>
<sequence length="121" mass="14135">MNFIPMHRPMSLGCLFYSQQFYTKPQLKLLAGFTCDAFIYARFQRKYRGNSIFGHIFIFNIFEQQVLYLEYDVTSVPLEDCILIVLPGQFHLSDISNTCLLCILVTERLSDIILLISFSYL</sequence>
<protein>
    <submittedName>
        <fullName evidence="1">Uncharacterized protein</fullName>
    </submittedName>
</protein>
<name>A0AAE0W4K2_9BIVA</name>
<dbReference type="Proteomes" id="UP001195483">
    <property type="component" value="Unassembled WGS sequence"/>
</dbReference>
<dbReference type="AlphaFoldDB" id="A0AAE0W4K2"/>
<keyword evidence="2" id="KW-1185">Reference proteome</keyword>